<feature type="signal peptide" evidence="2">
    <location>
        <begin position="1"/>
        <end position="24"/>
    </location>
</feature>
<evidence type="ECO:0000256" key="2">
    <source>
        <dbReference type="SAM" id="SignalP"/>
    </source>
</evidence>
<evidence type="ECO:0000313" key="4">
    <source>
        <dbReference type="Proteomes" id="UP000559027"/>
    </source>
</evidence>
<dbReference type="Proteomes" id="UP000559027">
    <property type="component" value="Unassembled WGS sequence"/>
</dbReference>
<gene>
    <name evidence="3" type="ORF">D9756_006827</name>
</gene>
<name>A0A8H5G1Y1_9AGAR</name>
<dbReference type="AlphaFoldDB" id="A0A8H5G1Y1"/>
<accession>A0A8H5G1Y1</accession>
<feature type="chain" id="PRO_5034723347" evidence="2">
    <location>
        <begin position="25"/>
        <end position="185"/>
    </location>
</feature>
<reference evidence="3 4" key="1">
    <citation type="journal article" date="2020" name="ISME J.">
        <title>Uncovering the hidden diversity of litter-decomposition mechanisms in mushroom-forming fungi.</title>
        <authorList>
            <person name="Floudas D."/>
            <person name="Bentzer J."/>
            <person name="Ahren D."/>
            <person name="Johansson T."/>
            <person name="Persson P."/>
            <person name="Tunlid A."/>
        </authorList>
    </citation>
    <scope>NUCLEOTIDE SEQUENCE [LARGE SCALE GENOMIC DNA]</scope>
    <source>
        <strain evidence="3 4">CBS 146.42</strain>
    </source>
</reference>
<proteinExistence type="predicted"/>
<feature type="compositionally biased region" description="Basic and acidic residues" evidence="1">
    <location>
        <begin position="142"/>
        <end position="162"/>
    </location>
</feature>
<keyword evidence="2" id="KW-0732">Signal</keyword>
<feature type="compositionally biased region" description="Low complexity" evidence="1">
    <location>
        <begin position="164"/>
        <end position="173"/>
    </location>
</feature>
<keyword evidence="4" id="KW-1185">Reference proteome</keyword>
<feature type="region of interest" description="Disordered" evidence="1">
    <location>
        <begin position="140"/>
        <end position="185"/>
    </location>
</feature>
<comment type="caution">
    <text evidence="3">The sequence shown here is derived from an EMBL/GenBank/DDBJ whole genome shotgun (WGS) entry which is preliminary data.</text>
</comment>
<evidence type="ECO:0000313" key="3">
    <source>
        <dbReference type="EMBL" id="KAF5356818.1"/>
    </source>
</evidence>
<sequence>MLAHIKIHFFLLFIAIAFVCTTQATPIPQTTNPLDGSDGTLTSTLGPSPAITQSLIKAAAGTPLEPLIPIIQGAIEILQDLIWLYNNLLWRINATTATITAGITGDAETRTAIDTTNRATSKGSFRTAIRAVAAAIKTAARVPREAERTAEGTDTRAERENQDDVTGAATDDTGGTRGHQSAIFV</sequence>
<dbReference type="EMBL" id="JAACJO010000006">
    <property type="protein sequence ID" value="KAF5356818.1"/>
    <property type="molecule type" value="Genomic_DNA"/>
</dbReference>
<protein>
    <submittedName>
        <fullName evidence="3">Uncharacterized protein</fullName>
    </submittedName>
</protein>
<evidence type="ECO:0000256" key="1">
    <source>
        <dbReference type="SAM" id="MobiDB-lite"/>
    </source>
</evidence>
<organism evidence="3 4">
    <name type="scientific">Leucocoprinus leucothites</name>
    <dbReference type="NCBI Taxonomy" id="201217"/>
    <lineage>
        <taxon>Eukaryota</taxon>
        <taxon>Fungi</taxon>
        <taxon>Dikarya</taxon>
        <taxon>Basidiomycota</taxon>
        <taxon>Agaricomycotina</taxon>
        <taxon>Agaricomycetes</taxon>
        <taxon>Agaricomycetidae</taxon>
        <taxon>Agaricales</taxon>
        <taxon>Agaricineae</taxon>
        <taxon>Agaricaceae</taxon>
        <taxon>Leucocoprinus</taxon>
    </lineage>
</organism>